<reference evidence="3" key="1">
    <citation type="submission" date="2022-11" db="UniProtKB">
        <authorList>
            <consortium name="WormBaseParasite"/>
        </authorList>
    </citation>
    <scope>IDENTIFICATION</scope>
</reference>
<feature type="region of interest" description="Disordered" evidence="1">
    <location>
        <begin position="85"/>
        <end position="108"/>
    </location>
</feature>
<name>A0A915KU73_ROMCU</name>
<evidence type="ECO:0000313" key="3">
    <source>
        <dbReference type="WBParaSite" id="nRc.2.0.1.t42021-RA"/>
    </source>
</evidence>
<feature type="compositionally biased region" description="Basic residues" evidence="1">
    <location>
        <begin position="85"/>
        <end position="97"/>
    </location>
</feature>
<accession>A0A915KU73</accession>
<organism evidence="2 3">
    <name type="scientific">Romanomermis culicivorax</name>
    <name type="common">Nematode worm</name>
    <dbReference type="NCBI Taxonomy" id="13658"/>
    <lineage>
        <taxon>Eukaryota</taxon>
        <taxon>Metazoa</taxon>
        <taxon>Ecdysozoa</taxon>
        <taxon>Nematoda</taxon>
        <taxon>Enoplea</taxon>
        <taxon>Dorylaimia</taxon>
        <taxon>Mermithida</taxon>
        <taxon>Mermithoidea</taxon>
        <taxon>Mermithidae</taxon>
        <taxon>Romanomermis</taxon>
    </lineage>
</organism>
<proteinExistence type="predicted"/>
<evidence type="ECO:0000256" key="1">
    <source>
        <dbReference type="SAM" id="MobiDB-lite"/>
    </source>
</evidence>
<dbReference type="Proteomes" id="UP000887565">
    <property type="component" value="Unplaced"/>
</dbReference>
<keyword evidence="2" id="KW-1185">Reference proteome</keyword>
<dbReference type="WBParaSite" id="nRc.2.0.1.t42021-RA">
    <property type="protein sequence ID" value="nRc.2.0.1.t42021-RA"/>
    <property type="gene ID" value="nRc.2.0.1.g42021"/>
</dbReference>
<sequence length="147" mass="16579">MADLFWIHFSPEAKTFYKDIAKKLSYKTAVEESDDQASGTLKWLNKSVIKGIGSFLSGKKDIKDDSFLSRGALIEKKIRRKILVQRKGSPTRRRRPNPRFSNCSTDSDLIIPAAPPAPKAPPGLFDNDPFVHNFFGPIFSTAEPKRR</sequence>
<evidence type="ECO:0000313" key="2">
    <source>
        <dbReference type="Proteomes" id="UP000887565"/>
    </source>
</evidence>
<protein>
    <submittedName>
        <fullName evidence="3">Uncharacterized protein</fullName>
    </submittedName>
</protein>
<dbReference type="AlphaFoldDB" id="A0A915KU73"/>